<dbReference type="Pfam" id="PF07940">
    <property type="entry name" value="Hepar_II_III_C"/>
    <property type="match status" value="1"/>
</dbReference>
<proteinExistence type="predicted"/>
<evidence type="ECO:0000259" key="1">
    <source>
        <dbReference type="Pfam" id="PF07940"/>
    </source>
</evidence>
<evidence type="ECO:0000313" key="3">
    <source>
        <dbReference type="Proteomes" id="UP000182573"/>
    </source>
</evidence>
<name>A0A1H3A0I2_HALVA</name>
<sequence length="182" mass="19544">MGARTEPTADYRGTDPNLFKGSYETANAAPVSYRHDRAILASDDWLLVRDELQGPDAATKPSVSRLHFHPEVAVRVGNSGTVRATAGYDDSALLRVHPLGVSDVRTTATEYFPEFGAVEERQTLELEVGPHRERRPSGTCWPQGTVATARPAVQAGASKPVTSVSETISLAATDVFAPSWGP</sequence>
<dbReference type="EMBL" id="FNOF01000020">
    <property type="protein sequence ID" value="SDX23093.1"/>
    <property type="molecule type" value="Genomic_DNA"/>
</dbReference>
<dbReference type="Proteomes" id="UP000182573">
    <property type="component" value="Unassembled WGS sequence"/>
</dbReference>
<feature type="domain" description="Heparinase II/III-like C-terminal" evidence="1">
    <location>
        <begin position="6"/>
        <end position="132"/>
    </location>
</feature>
<accession>A0A1H3A0I2</accession>
<gene>
    <name evidence="2" type="ORF">SAMN05443574_12033</name>
</gene>
<dbReference type="RefSeq" id="WP_004516345.1">
    <property type="nucleotide sequence ID" value="NZ_FNOF01000020.1"/>
</dbReference>
<reference evidence="2 3" key="1">
    <citation type="submission" date="2016-10" db="EMBL/GenBank/DDBJ databases">
        <authorList>
            <person name="de Groot N.N."/>
        </authorList>
    </citation>
    <scope>NUCLEOTIDE SEQUENCE [LARGE SCALE GENOMIC DNA]</scope>
    <source>
        <strain evidence="2 3">DSM 3756</strain>
    </source>
</reference>
<dbReference type="GO" id="GO:0016829">
    <property type="term" value="F:lyase activity"/>
    <property type="evidence" value="ECO:0007669"/>
    <property type="project" value="InterPro"/>
</dbReference>
<organism evidence="2 3">
    <name type="scientific">Haloarcula vallismortis</name>
    <name type="common">Halobacterium vallismortis</name>
    <dbReference type="NCBI Taxonomy" id="28442"/>
    <lineage>
        <taxon>Archaea</taxon>
        <taxon>Methanobacteriati</taxon>
        <taxon>Methanobacteriota</taxon>
        <taxon>Stenosarchaea group</taxon>
        <taxon>Halobacteria</taxon>
        <taxon>Halobacteriales</taxon>
        <taxon>Haloarculaceae</taxon>
        <taxon>Haloarcula</taxon>
    </lineage>
</organism>
<evidence type="ECO:0000313" key="2">
    <source>
        <dbReference type="EMBL" id="SDX23093.1"/>
    </source>
</evidence>
<dbReference type="InterPro" id="IPR012480">
    <property type="entry name" value="Hepar_II_III_C"/>
</dbReference>
<dbReference type="Gene3D" id="2.70.98.70">
    <property type="match status" value="1"/>
</dbReference>
<protein>
    <submittedName>
        <fullName evidence="2">Heparinase II/III-like protein</fullName>
    </submittedName>
</protein>
<dbReference type="AlphaFoldDB" id="A0A1H3A0I2"/>